<dbReference type="EMBL" id="JACIBY010000029">
    <property type="protein sequence ID" value="MBB3842226.1"/>
    <property type="molecule type" value="Genomic_DNA"/>
</dbReference>
<name>A0A7W5ZST8_9BACT</name>
<dbReference type="Proteomes" id="UP000541352">
    <property type="component" value="Unassembled WGS sequence"/>
</dbReference>
<organism evidence="1 2">
    <name type="scientific">Runella defluvii</name>
    <dbReference type="NCBI Taxonomy" id="370973"/>
    <lineage>
        <taxon>Bacteria</taxon>
        <taxon>Pseudomonadati</taxon>
        <taxon>Bacteroidota</taxon>
        <taxon>Cytophagia</taxon>
        <taxon>Cytophagales</taxon>
        <taxon>Spirosomataceae</taxon>
        <taxon>Runella</taxon>
    </lineage>
</organism>
<protein>
    <submittedName>
        <fullName evidence="1">Uncharacterized protein</fullName>
    </submittedName>
</protein>
<dbReference type="RefSeq" id="WP_183980444.1">
    <property type="nucleotide sequence ID" value="NZ_JACIBY010000029.1"/>
</dbReference>
<evidence type="ECO:0000313" key="2">
    <source>
        <dbReference type="Proteomes" id="UP000541352"/>
    </source>
</evidence>
<keyword evidence="2" id="KW-1185">Reference proteome</keyword>
<dbReference type="AlphaFoldDB" id="A0A7W5ZST8"/>
<reference evidence="1 2" key="1">
    <citation type="submission" date="2020-08" db="EMBL/GenBank/DDBJ databases">
        <title>Genomic Encyclopedia of Type Strains, Phase IV (KMG-IV): sequencing the most valuable type-strain genomes for metagenomic binning, comparative biology and taxonomic classification.</title>
        <authorList>
            <person name="Goeker M."/>
        </authorList>
    </citation>
    <scope>NUCLEOTIDE SEQUENCE [LARGE SCALE GENOMIC DNA]</scope>
    <source>
        <strain evidence="1 2">DSM 17976</strain>
    </source>
</reference>
<sequence>MADSVSYVFTNNATGERFIEVLVPRHVRQFLLIEYAEPRADSIKACQNQFLGSLVVSVCEKVPYKRVRSRKRFKGSKVRIILPEAAEDSHVSGQTLIDLGIIFEKLFFEKFNSFVRCGYHVHSSELNAVSLFLQVYDICPDDWDQDAAYACWKRYKAKLETDGLPRLKNKAKAKK</sequence>
<proteinExistence type="predicted"/>
<evidence type="ECO:0000313" key="1">
    <source>
        <dbReference type="EMBL" id="MBB3842226.1"/>
    </source>
</evidence>
<comment type="caution">
    <text evidence="1">The sequence shown here is derived from an EMBL/GenBank/DDBJ whole genome shotgun (WGS) entry which is preliminary data.</text>
</comment>
<gene>
    <name evidence="1" type="ORF">FHS57_006257</name>
</gene>
<accession>A0A7W5ZST8</accession>